<reference evidence="2" key="1">
    <citation type="submission" date="2022-11" db="UniProtKB">
        <authorList>
            <consortium name="WormBaseParasite"/>
        </authorList>
    </citation>
    <scope>IDENTIFICATION</scope>
</reference>
<dbReference type="WBParaSite" id="nRc.2.0.1.t21482-RA">
    <property type="protein sequence ID" value="nRc.2.0.1.t21482-RA"/>
    <property type="gene ID" value="nRc.2.0.1.g21482"/>
</dbReference>
<name>A0A915J4U3_ROMCU</name>
<sequence>MIAKSSRRKNLLNKFYGLLDGWFVLCAAYKGNAGNKFAYDQREGQQQIWHGKSLLGISLK</sequence>
<dbReference type="Proteomes" id="UP000887565">
    <property type="component" value="Unplaced"/>
</dbReference>
<evidence type="ECO:0000313" key="1">
    <source>
        <dbReference type="Proteomes" id="UP000887565"/>
    </source>
</evidence>
<proteinExistence type="predicted"/>
<keyword evidence="1" id="KW-1185">Reference proteome</keyword>
<dbReference type="AlphaFoldDB" id="A0A915J4U3"/>
<evidence type="ECO:0000313" key="2">
    <source>
        <dbReference type="WBParaSite" id="nRc.2.0.1.t21482-RA"/>
    </source>
</evidence>
<protein>
    <submittedName>
        <fullName evidence="2">Uncharacterized protein</fullName>
    </submittedName>
</protein>
<organism evidence="1 2">
    <name type="scientific">Romanomermis culicivorax</name>
    <name type="common">Nematode worm</name>
    <dbReference type="NCBI Taxonomy" id="13658"/>
    <lineage>
        <taxon>Eukaryota</taxon>
        <taxon>Metazoa</taxon>
        <taxon>Ecdysozoa</taxon>
        <taxon>Nematoda</taxon>
        <taxon>Enoplea</taxon>
        <taxon>Dorylaimia</taxon>
        <taxon>Mermithida</taxon>
        <taxon>Mermithoidea</taxon>
        <taxon>Mermithidae</taxon>
        <taxon>Romanomermis</taxon>
    </lineage>
</organism>
<accession>A0A915J4U3</accession>